<proteinExistence type="predicted"/>
<name>A0A7R8ZIN3_9CRUS</name>
<accession>A0A7R8ZIN3</accession>
<dbReference type="EMBL" id="OB660685">
    <property type="protein sequence ID" value="CAD7225888.1"/>
    <property type="molecule type" value="Genomic_DNA"/>
</dbReference>
<organism evidence="1">
    <name type="scientific">Cyprideis torosa</name>
    <dbReference type="NCBI Taxonomy" id="163714"/>
    <lineage>
        <taxon>Eukaryota</taxon>
        <taxon>Metazoa</taxon>
        <taxon>Ecdysozoa</taxon>
        <taxon>Arthropoda</taxon>
        <taxon>Crustacea</taxon>
        <taxon>Oligostraca</taxon>
        <taxon>Ostracoda</taxon>
        <taxon>Podocopa</taxon>
        <taxon>Podocopida</taxon>
        <taxon>Cytherocopina</taxon>
        <taxon>Cytheroidea</taxon>
        <taxon>Cytherideidae</taxon>
        <taxon>Cyprideis</taxon>
    </lineage>
</organism>
<sequence length="241" mass="26734">MGWGSDGFTQEDPPCLPYPPSVKWSYDAREEPPPQGMQFDVIGFLEGVDRVLLPDKEGSLASDELALVNVDPHEHIDLTHMITELLPTRAQATTTMSLPARSDWYLHPLSLPPPVDRAICALMNLLSGQSSIEFLLANLLAFLRRRNCIDHHTPRSTPLKDQASVPPLTLDREMVITPWSPQGKYENGAVAAYLRALNLSPNHAVVHGNLACVYYEQGSSYVLLSSEIRVYSTPHKIEVGI</sequence>
<protein>
    <submittedName>
        <fullName evidence="1">Uncharacterized protein</fullName>
    </submittedName>
</protein>
<dbReference type="SUPFAM" id="SSF48452">
    <property type="entry name" value="TPR-like"/>
    <property type="match status" value="1"/>
</dbReference>
<evidence type="ECO:0000313" key="1">
    <source>
        <dbReference type="EMBL" id="CAD7225888.1"/>
    </source>
</evidence>
<dbReference type="Gene3D" id="1.25.40.10">
    <property type="entry name" value="Tetratricopeptide repeat domain"/>
    <property type="match status" value="1"/>
</dbReference>
<reference evidence="1" key="1">
    <citation type="submission" date="2020-11" db="EMBL/GenBank/DDBJ databases">
        <authorList>
            <person name="Tran Van P."/>
        </authorList>
    </citation>
    <scope>NUCLEOTIDE SEQUENCE</scope>
</reference>
<dbReference type="AlphaFoldDB" id="A0A7R8ZIN3"/>
<dbReference type="InterPro" id="IPR011990">
    <property type="entry name" value="TPR-like_helical_dom_sf"/>
</dbReference>
<gene>
    <name evidence="1" type="ORF">CTOB1V02_LOCUS3817</name>
</gene>